<evidence type="ECO:0000313" key="2">
    <source>
        <dbReference type="EMBL" id="KAJ7605492.1"/>
    </source>
</evidence>
<reference evidence="2" key="1">
    <citation type="submission" date="2023-03" db="EMBL/GenBank/DDBJ databases">
        <title>Massive genome expansion in bonnet fungi (Mycena s.s.) driven by repeated elements and novel gene families across ecological guilds.</title>
        <authorList>
            <consortium name="Lawrence Berkeley National Laboratory"/>
            <person name="Harder C.B."/>
            <person name="Miyauchi S."/>
            <person name="Viragh M."/>
            <person name="Kuo A."/>
            <person name="Thoen E."/>
            <person name="Andreopoulos B."/>
            <person name="Lu D."/>
            <person name="Skrede I."/>
            <person name="Drula E."/>
            <person name="Henrissat B."/>
            <person name="Morin E."/>
            <person name="Kohler A."/>
            <person name="Barry K."/>
            <person name="LaButti K."/>
            <person name="Morin E."/>
            <person name="Salamov A."/>
            <person name="Lipzen A."/>
            <person name="Mereny Z."/>
            <person name="Hegedus B."/>
            <person name="Baldrian P."/>
            <person name="Stursova M."/>
            <person name="Weitz H."/>
            <person name="Taylor A."/>
            <person name="Grigoriev I.V."/>
            <person name="Nagy L.G."/>
            <person name="Martin F."/>
            <person name="Kauserud H."/>
        </authorList>
    </citation>
    <scope>NUCLEOTIDE SEQUENCE</scope>
    <source>
        <strain evidence="2">CBHHK067</strain>
    </source>
</reference>
<proteinExistence type="predicted"/>
<protein>
    <submittedName>
        <fullName evidence="2">Uncharacterized protein</fullName>
    </submittedName>
</protein>
<sequence length="487" mass="53056">MHSLQQTCVVLTEHFLEPSHIILVGGGLMLHHELTEPLFEIIPAMDLLLHHATRYHSLPCAPFIGRSELHVLTGTTALHPCATQSQILLTWVTLIDCIQTAMRKLKGLCLGNPFDPRRRNWPSRIPEAIMMLPCSLCIKLPKEFVNSFGMSILLLRCTRKVDVAHIQPDAVTCKPTIRAHPCALIVEATALTCSKIVSIVDEESHPTMVPTAMPADHPPVMMNRMHEHNVPSLTKDILWPPSRNDHPLRSTTSSSASAGGRSCSPSVKALVAAFETRERIPAQWEYPTVTGSAIDLHIVSLQDHREDVRDGPDIPYLKASLLSSPSSPAPSPLLGDSITVEPMEACSNHARASPLADALGGPRRSELGVGVLDSITIVSLRTDWNAPTDQTTATPQMKVLTLEIPTSPSHGGHLASFQSSTPADLVANTTAVELRVLDEGDGVLAESRSRLQERKPLTAWNSEKDNGSYICSTKVKASTSQLRVMES</sequence>
<dbReference type="EMBL" id="JARKIE010001152">
    <property type="protein sequence ID" value="KAJ7605492.1"/>
    <property type="molecule type" value="Genomic_DNA"/>
</dbReference>
<gene>
    <name evidence="2" type="ORF">B0H17DRAFT_1154255</name>
</gene>
<feature type="region of interest" description="Disordered" evidence="1">
    <location>
        <begin position="237"/>
        <end position="263"/>
    </location>
</feature>
<name>A0AAD7AZE3_MYCRO</name>
<evidence type="ECO:0000313" key="3">
    <source>
        <dbReference type="Proteomes" id="UP001221757"/>
    </source>
</evidence>
<evidence type="ECO:0000256" key="1">
    <source>
        <dbReference type="SAM" id="MobiDB-lite"/>
    </source>
</evidence>
<organism evidence="2 3">
    <name type="scientific">Mycena rosella</name>
    <name type="common">Pink bonnet</name>
    <name type="synonym">Agaricus rosellus</name>
    <dbReference type="NCBI Taxonomy" id="1033263"/>
    <lineage>
        <taxon>Eukaryota</taxon>
        <taxon>Fungi</taxon>
        <taxon>Dikarya</taxon>
        <taxon>Basidiomycota</taxon>
        <taxon>Agaricomycotina</taxon>
        <taxon>Agaricomycetes</taxon>
        <taxon>Agaricomycetidae</taxon>
        <taxon>Agaricales</taxon>
        <taxon>Marasmiineae</taxon>
        <taxon>Mycenaceae</taxon>
        <taxon>Mycena</taxon>
    </lineage>
</organism>
<dbReference type="Proteomes" id="UP001221757">
    <property type="component" value="Unassembled WGS sequence"/>
</dbReference>
<keyword evidence="3" id="KW-1185">Reference proteome</keyword>
<feature type="compositionally biased region" description="Low complexity" evidence="1">
    <location>
        <begin position="249"/>
        <end position="263"/>
    </location>
</feature>
<dbReference type="AlphaFoldDB" id="A0AAD7AZE3"/>
<comment type="caution">
    <text evidence="2">The sequence shown here is derived from an EMBL/GenBank/DDBJ whole genome shotgun (WGS) entry which is preliminary data.</text>
</comment>
<accession>A0AAD7AZE3</accession>